<dbReference type="InterPro" id="IPR035979">
    <property type="entry name" value="RBD_domain_sf"/>
</dbReference>
<gene>
    <name evidence="3" type="primary">Contig4229.g4525</name>
    <name evidence="3" type="ORF">STYLEM_2548</name>
</gene>
<accession>A0A077ZWB9</accession>
<evidence type="ECO:0000313" key="4">
    <source>
        <dbReference type="Proteomes" id="UP000039865"/>
    </source>
</evidence>
<proteinExistence type="predicted"/>
<dbReference type="Proteomes" id="UP000039865">
    <property type="component" value="Unassembled WGS sequence"/>
</dbReference>
<dbReference type="GO" id="GO:0008168">
    <property type="term" value="F:methyltransferase activity"/>
    <property type="evidence" value="ECO:0007669"/>
    <property type="project" value="UniProtKB-KW"/>
</dbReference>
<dbReference type="GO" id="GO:0003676">
    <property type="term" value="F:nucleic acid binding"/>
    <property type="evidence" value="ECO:0007669"/>
    <property type="project" value="InterPro"/>
</dbReference>
<keyword evidence="2" id="KW-0472">Membrane</keyword>
<keyword evidence="2" id="KW-0812">Transmembrane</keyword>
<evidence type="ECO:0000313" key="3">
    <source>
        <dbReference type="EMBL" id="CDW73565.1"/>
    </source>
</evidence>
<dbReference type="InParanoid" id="A0A077ZWB9"/>
<feature type="transmembrane region" description="Helical" evidence="2">
    <location>
        <begin position="608"/>
        <end position="628"/>
    </location>
</feature>
<keyword evidence="4" id="KW-1185">Reference proteome</keyword>
<dbReference type="Gene3D" id="3.30.70.330">
    <property type="match status" value="1"/>
</dbReference>
<organism evidence="3 4">
    <name type="scientific">Stylonychia lemnae</name>
    <name type="common">Ciliate</name>
    <dbReference type="NCBI Taxonomy" id="5949"/>
    <lineage>
        <taxon>Eukaryota</taxon>
        <taxon>Sar</taxon>
        <taxon>Alveolata</taxon>
        <taxon>Ciliophora</taxon>
        <taxon>Intramacronucleata</taxon>
        <taxon>Spirotrichea</taxon>
        <taxon>Stichotrichia</taxon>
        <taxon>Sporadotrichida</taxon>
        <taxon>Oxytrichidae</taxon>
        <taxon>Stylonychinae</taxon>
        <taxon>Stylonychia</taxon>
    </lineage>
</organism>
<dbReference type="GO" id="GO:0032259">
    <property type="term" value="P:methylation"/>
    <property type="evidence" value="ECO:0007669"/>
    <property type="project" value="UniProtKB-KW"/>
</dbReference>
<feature type="transmembrane region" description="Helical" evidence="2">
    <location>
        <begin position="676"/>
        <end position="695"/>
    </location>
</feature>
<feature type="transmembrane region" description="Helical" evidence="2">
    <location>
        <begin position="118"/>
        <end position="142"/>
    </location>
</feature>
<feature type="transmembrane region" description="Helical" evidence="2">
    <location>
        <begin position="733"/>
        <end position="753"/>
    </location>
</feature>
<dbReference type="InterPro" id="IPR012677">
    <property type="entry name" value="Nucleotide-bd_a/b_plait_sf"/>
</dbReference>
<dbReference type="AlphaFoldDB" id="A0A077ZWB9"/>
<feature type="transmembrane region" description="Helical" evidence="2">
    <location>
        <begin position="401"/>
        <end position="422"/>
    </location>
</feature>
<feature type="transmembrane region" description="Helical" evidence="2">
    <location>
        <begin position="634"/>
        <end position="656"/>
    </location>
</feature>
<protein>
    <submittedName>
        <fullName evidence="3">Trna methyltransferase</fullName>
    </submittedName>
</protein>
<feature type="transmembrane region" description="Helical" evidence="2">
    <location>
        <begin position="549"/>
        <end position="575"/>
    </location>
</feature>
<evidence type="ECO:0000256" key="1">
    <source>
        <dbReference type="SAM" id="MobiDB-lite"/>
    </source>
</evidence>
<feature type="transmembrane region" description="Helical" evidence="2">
    <location>
        <begin position="194"/>
        <end position="213"/>
    </location>
</feature>
<reference evidence="3 4" key="1">
    <citation type="submission" date="2014-06" db="EMBL/GenBank/DDBJ databases">
        <authorList>
            <person name="Swart Estienne"/>
        </authorList>
    </citation>
    <scope>NUCLEOTIDE SEQUENCE [LARGE SCALE GENOMIC DNA]</scope>
    <source>
        <strain evidence="3 4">130c</strain>
    </source>
</reference>
<keyword evidence="3" id="KW-0489">Methyltransferase</keyword>
<name>A0A077ZWB9_STYLE</name>
<feature type="region of interest" description="Disordered" evidence="1">
    <location>
        <begin position="1"/>
        <end position="20"/>
    </location>
</feature>
<keyword evidence="2" id="KW-1133">Transmembrane helix</keyword>
<evidence type="ECO:0000256" key="2">
    <source>
        <dbReference type="SAM" id="Phobius"/>
    </source>
</evidence>
<dbReference type="SUPFAM" id="SSF54928">
    <property type="entry name" value="RNA-binding domain, RBD"/>
    <property type="match status" value="1"/>
</dbReference>
<dbReference type="EMBL" id="CCKQ01002475">
    <property type="protein sequence ID" value="CDW73565.1"/>
    <property type="molecule type" value="Genomic_DNA"/>
</dbReference>
<keyword evidence="3" id="KW-0808">Transferase</keyword>
<sequence length="853" mass="100546">MNQSVEESTQQNNHNYIPTTMRNLDSQDKKIDLSSLNNDIEQVIGKPEDNNSMMSFKRGFSGNKSLAMQQDLKEDVRGSLEDGESYFRTRIGISDSEGNLIPYCRLKVHDLMHYGETLYLYFYLMRFLTFFFGIIAMLYSLMTYVNFSGNYLSTDTMETYLDFISLANFYGYSNMTTNENAKGWNQKWDEWKYMYYYIDLICTTVIFIMLIFMKMKIKIEAKKIKRQFSNNYRAVVQVNLIQQLKIIDDQIEEIDIRNHFQSFGMIMHVSLIRDVNQTLHQFTSAGIRQRQLQMIKAKKELIGHRKVEDISKVEKLYDIKLEDATITNLQALRYDQFPLITAIIHFESEDSVKKCLDHFNKKNPSENKEGRFIRSIPISVSRAIDPTLINFEFYQYSQQRVIGLSLLLALYELIILAALYLVCYTFREYLLYTQYDPACKDTKYLSKTENDYASSIDKQNYRECFCSQFSTYQIMYGSKTSYYNYCYDWTKNFMNTWLPLILINANNESNRNVKSLSNNLDFQLPGGRSFKTLIMMGQYESSTRDWIKWFNFPICSIIVLQWIFTMILSFLRLLYYKISVTCKARDKILMSEFHKVCKGMKINMSSKLAQICQFLGTIFVFSGAYPGLFLMIPIYLGCFYAIEKFLCNINIQYSLFIVLKCYRIPPKYEITLLQRALNLLLFSLFFHMAFTLWVFSEPLIFPKNVIELQIKAISYYYVKEMTFYDRVFTQNGFQYFVMICSAVILLSITKYLNIAVKYCLIYRDGLYKQLSVENKDGQFQTRDEVQTYTNYRQARINNLTYDIHERKRYKRAISLLNESQANLSRSLLSISQGQSLKVSDLFGSKMSNKVKPI</sequence>